<name>A0A136M135_9BACT</name>
<comment type="caution">
    <text evidence="1">The sequence shown here is derived from an EMBL/GenBank/DDBJ whole genome shotgun (WGS) entry which is preliminary data.</text>
</comment>
<gene>
    <name evidence="1" type="ORF">TR69_WS6001000072</name>
</gene>
<dbReference type="STRING" id="1617426.TR69_WS6001000072"/>
<protein>
    <submittedName>
        <fullName evidence="1">Uncharacterized protein</fullName>
    </submittedName>
</protein>
<organism evidence="1 2">
    <name type="scientific">candidate division WS6 bacterium OLB20</name>
    <dbReference type="NCBI Taxonomy" id="1617426"/>
    <lineage>
        <taxon>Bacteria</taxon>
        <taxon>Candidatus Dojkabacteria</taxon>
    </lineage>
</organism>
<dbReference type="EMBL" id="JYNZ01000001">
    <property type="protein sequence ID" value="KXK27628.1"/>
    <property type="molecule type" value="Genomic_DNA"/>
</dbReference>
<evidence type="ECO:0000313" key="2">
    <source>
        <dbReference type="Proteomes" id="UP000070457"/>
    </source>
</evidence>
<proteinExistence type="predicted"/>
<evidence type="ECO:0000313" key="1">
    <source>
        <dbReference type="EMBL" id="KXK27628.1"/>
    </source>
</evidence>
<reference evidence="1 2" key="1">
    <citation type="submission" date="2015-02" db="EMBL/GenBank/DDBJ databases">
        <title>Improved understanding of the partial-nitritation anammox process through 23 genomes representing the majority of the microbial community.</title>
        <authorList>
            <person name="Speth D.R."/>
            <person name="In T Zandt M."/>
            <person name="Guerrero Cruz S."/>
            <person name="Jetten M.S."/>
            <person name="Dutilh B.E."/>
        </authorList>
    </citation>
    <scope>NUCLEOTIDE SEQUENCE [LARGE SCALE GENOMIC DNA]</scope>
    <source>
        <strain evidence="1">OLB20</strain>
    </source>
</reference>
<sequence>MDLETLTERLKPVADIVNLDERSCQRNSSEDYRAAAELLNEYSDNVENYNRLNDVLVTMSRVCEDSMITEQETEEIRTVSRFN</sequence>
<dbReference type="Proteomes" id="UP000070457">
    <property type="component" value="Unassembled WGS sequence"/>
</dbReference>
<dbReference type="AlphaFoldDB" id="A0A136M135"/>
<accession>A0A136M135</accession>